<dbReference type="OrthoDB" id="877403at2"/>
<accession>A0A1M7ZEY6</accession>
<dbReference type="STRING" id="1073327.SAMN04488108_2749"/>
<dbReference type="RefSeq" id="WP_134204472.1">
    <property type="nucleotide sequence ID" value="NZ_FRXN01000003.1"/>
</dbReference>
<organism evidence="1 2">
    <name type="scientific">Algoriphagus zhangzhouensis</name>
    <dbReference type="NCBI Taxonomy" id="1073327"/>
    <lineage>
        <taxon>Bacteria</taxon>
        <taxon>Pseudomonadati</taxon>
        <taxon>Bacteroidota</taxon>
        <taxon>Cytophagia</taxon>
        <taxon>Cytophagales</taxon>
        <taxon>Cyclobacteriaceae</taxon>
        <taxon>Algoriphagus</taxon>
    </lineage>
</organism>
<evidence type="ECO:0000313" key="1">
    <source>
        <dbReference type="EMBL" id="SHO63434.1"/>
    </source>
</evidence>
<proteinExistence type="predicted"/>
<dbReference type="EMBL" id="FRXN01000003">
    <property type="protein sequence ID" value="SHO63434.1"/>
    <property type="molecule type" value="Genomic_DNA"/>
</dbReference>
<keyword evidence="2" id="KW-1185">Reference proteome</keyword>
<protein>
    <submittedName>
        <fullName evidence="1">DNA polymerase-3 subunit gamma/tau</fullName>
    </submittedName>
</protein>
<dbReference type="Proteomes" id="UP000184609">
    <property type="component" value="Unassembled WGS sequence"/>
</dbReference>
<reference evidence="2" key="1">
    <citation type="submission" date="2016-12" db="EMBL/GenBank/DDBJ databases">
        <authorList>
            <person name="Varghese N."/>
            <person name="Submissions S."/>
        </authorList>
    </citation>
    <scope>NUCLEOTIDE SEQUENCE [LARGE SCALE GENOMIC DNA]</scope>
    <source>
        <strain evidence="2">DSM 25035</strain>
    </source>
</reference>
<dbReference type="AlphaFoldDB" id="A0A1M7ZEY6"/>
<evidence type="ECO:0000313" key="2">
    <source>
        <dbReference type="Proteomes" id="UP000184609"/>
    </source>
</evidence>
<gene>
    <name evidence="1" type="ORF">SAMN04488108_2749</name>
</gene>
<name>A0A1M7ZEY6_9BACT</name>
<sequence length="120" mass="14147">MTQELLDQHLPQILDHFQKQKKNLEWAILNQSIQVHEKGIVLEITGHMQEEIAEKMKPELIGIIRQVAGVGHFRVSLEHKEEITDQKNKLYTNSDKFNFLLEKHPALKEFTKKFNLETDF</sequence>